<accession>A0A3L6RTT6</accession>
<feature type="compositionally biased region" description="Basic and acidic residues" evidence="1">
    <location>
        <begin position="32"/>
        <end position="42"/>
    </location>
</feature>
<comment type="caution">
    <text evidence="2">The sequence shown here is derived from an EMBL/GenBank/DDBJ whole genome shotgun (WGS) entry which is preliminary data.</text>
</comment>
<dbReference type="PANTHER" id="PTHR47482:SF23">
    <property type="entry name" value="PROTEIN FAR1-RELATED SEQUENCE"/>
    <property type="match status" value="1"/>
</dbReference>
<sequence length="244" mass="27629">MERRPLADVTNIHSGVKRSRCDQNAFVNTDDTNAKDDPAERMRQKRRQRYASLNDEEKGKKRAKAREYYHRKKERVTPLASQVKSEASREPCAAPNGAGAPCDIGVIKVAVTDACGSCDPEEDLDCLEPEEAYTLKFMKMTRQGFFIKKNNGEDINGDIDDGSEDDIDGGEGCWMVPLVRILGNQRVWEQSKRAIRKYCETKQGQIFEPYVGITLDSEGEAVEFYNLYSWEVGFGVRKGSIERN</sequence>
<name>A0A3L6RTT6_PANMI</name>
<evidence type="ECO:0000313" key="3">
    <source>
        <dbReference type="Proteomes" id="UP000275267"/>
    </source>
</evidence>
<dbReference type="AlphaFoldDB" id="A0A3L6RTT6"/>
<protein>
    <submittedName>
        <fullName evidence="2">Uncharacterized protein</fullName>
    </submittedName>
</protein>
<keyword evidence="3" id="KW-1185">Reference proteome</keyword>
<evidence type="ECO:0000256" key="1">
    <source>
        <dbReference type="SAM" id="MobiDB-lite"/>
    </source>
</evidence>
<proteinExistence type="predicted"/>
<dbReference type="Proteomes" id="UP000275267">
    <property type="component" value="Unassembled WGS sequence"/>
</dbReference>
<gene>
    <name evidence="2" type="ORF">C2845_PM11G02600</name>
</gene>
<organism evidence="2 3">
    <name type="scientific">Panicum miliaceum</name>
    <name type="common">Proso millet</name>
    <name type="synonym">Broomcorn millet</name>
    <dbReference type="NCBI Taxonomy" id="4540"/>
    <lineage>
        <taxon>Eukaryota</taxon>
        <taxon>Viridiplantae</taxon>
        <taxon>Streptophyta</taxon>
        <taxon>Embryophyta</taxon>
        <taxon>Tracheophyta</taxon>
        <taxon>Spermatophyta</taxon>
        <taxon>Magnoliopsida</taxon>
        <taxon>Liliopsida</taxon>
        <taxon>Poales</taxon>
        <taxon>Poaceae</taxon>
        <taxon>PACMAD clade</taxon>
        <taxon>Panicoideae</taxon>
        <taxon>Panicodae</taxon>
        <taxon>Paniceae</taxon>
        <taxon>Panicinae</taxon>
        <taxon>Panicum</taxon>
        <taxon>Panicum sect. Panicum</taxon>
    </lineage>
</organism>
<reference evidence="3" key="1">
    <citation type="journal article" date="2019" name="Nat. Commun.">
        <title>The genome of broomcorn millet.</title>
        <authorList>
            <person name="Zou C."/>
            <person name="Miki D."/>
            <person name="Li D."/>
            <person name="Tang Q."/>
            <person name="Xiao L."/>
            <person name="Rajput S."/>
            <person name="Deng P."/>
            <person name="Jia W."/>
            <person name="Huang R."/>
            <person name="Zhang M."/>
            <person name="Sun Y."/>
            <person name="Hu J."/>
            <person name="Fu X."/>
            <person name="Schnable P.S."/>
            <person name="Li F."/>
            <person name="Zhang H."/>
            <person name="Feng B."/>
            <person name="Zhu X."/>
            <person name="Liu R."/>
            <person name="Schnable J.C."/>
            <person name="Zhu J.-K."/>
            <person name="Zhang H."/>
        </authorList>
    </citation>
    <scope>NUCLEOTIDE SEQUENCE [LARGE SCALE GENOMIC DNA]</scope>
</reference>
<feature type="region of interest" description="Disordered" evidence="1">
    <location>
        <begin position="23"/>
        <end position="83"/>
    </location>
</feature>
<dbReference type="EMBL" id="PQIB02000007">
    <property type="protein sequence ID" value="RLN09191.1"/>
    <property type="molecule type" value="Genomic_DNA"/>
</dbReference>
<evidence type="ECO:0000313" key="2">
    <source>
        <dbReference type="EMBL" id="RLN09191.1"/>
    </source>
</evidence>
<feature type="compositionally biased region" description="Basic residues" evidence="1">
    <location>
        <begin position="60"/>
        <end position="74"/>
    </location>
</feature>
<dbReference type="PANTHER" id="PTHR47482">
    <property type="entry name" value="OS11G0632001 PROTEIN"/>
    <property type="match status" value="1"/>
</dbReference>